<sequence length="138" mass="15535">MAPPDLNDILTAVEVLQLGALDRIQLADVRRSFCQAVKRGHPDKAGGSVSSFNQVMQAYNTLRQYFKRRDDERKADETSPRAFRQPLVRRDMVFSEDDSAYYSQCRCGDIIEVPTAAIALDITQYTCATCSLMYSLEG</sequence>
<dbReference type="Proteomes" id="UP001195914">
    <property type="component" value="Unassembled WGS sequence"/>
</dbReference>
<dbReference type="Gene3D" id="1.10.287.110">
    <property type="entry name" value="DnaJ domain"/>
    <property type="match status" value="1"/>
</dbReference>
<dbReference type="InterPro" id="IPR007872">
    <property type="entry name" value="DPH_MB_dom"/>
</dbReference>
<keyword evidence="6" id="KW-1185">Reference proteome</keyword>
<keyword evidence="2" id="KW-0479">Metal-binding</keyword>
<dbReference type="EMBL" id="JAHBMH010000024">
    <property type="protein sequence ID" value="KAK1938356.1"/>
    <property type="molecule type" value="Genomic_DNA"/>
</dbReference>
<organism evidence="5 6">
    <name type="scientific">Babesia divergens</name>
    <dbReference type="NCBI Taxonomy" id="32595"/>
    <lineage>
        <taxon>Eukaryota</taxon>
        <taxon>Sar</taxon>
        <taxon>Alveolata</taxon>
        <taxon>Apicomplexa</taxon>
        <taxon>Aconoidasida</taxon>
        <taxon>Piroplasmida</taxon>
        <taxon>Babesiidae</taxon>
        <taxon>Babesia</taxon>
    </lineage>
</organism>
<dbReference type="GO" id="GO:0046872">
    <property type="term" value="F:metal ion binding"/>
    <property type="evidence" value="ECO:0007669"/>
    <property type="project" value="UniProtKB-KW"/>
</dbReference>
<dbReference type="Pfam" id="PF05207">
    <property type="entry name" value="Zn_ribbon_CSL"/>
    <property type="match status" value="1"/>
</dbReference>
<accession>A0AAD9GHJ2</accession>
<comment type="similarity">
    <text evidence="1">Belongs to the DPH4 family.</text>
</comment>
<keyword evidence="3" id="KW-0408">Iron</keyword>
<evidence type="ECO:0000259" key="4">
    <source>
        <dbReference type="PROSITE" id="PS50076"/>
    </source>
</evidence>
<dbReference type="PROSITE" id="PS50076">
    <property type="entry name" value="DNAJ_2"/>
    <property type="match status" value="1"/>
</dbReference>
<dbReference type="SUPFAM" id="SSF46565">
    <property type="entry name" value="Chaperone J-domain"/>
    <property type="match status" value="1"/>
</dbReference>
<evidence type="ECO:0000256" key="2">
    <source>
        <dbReference type="ARBA" id="ARBA00022723"/>
    </source>
</evidence>
<dbReference type="InterPro" id="IPR036671">
    <property type="entry name" value="DPH_MB_sf"/>
</dbReference>
<dbReference type="InterPro" id="IPR001623">
    <property type="entry name" value="DnaJ_domain"/>
</dbReference>
<protein>
    <recommendedName>
        <fullName evidence="4">J domain-containing protein</fullName>
    </recommendedName>
</protein>
<dbReference type="SUPFAM" id="SSF144217">
    <property type="entry name" value="CSL zinc finger"/>
    <property type="match status" value="1"/>
</dbReference>
<name>A0AAD9GHJ2_BABDI</name>
<dbReference type="Gene3D" id="3.10.660.10">
    <property type="entry name" value="DPH Zinc finger"/>
    <property type="match status" value="1"/>
</dbReference>
<evidence type="ECO:0000256" key="3">
    <source>
        <dbReference type="ARBA" id="ARBA00023004"/>
    </source>
</evidence>
<reference evidence="5" key="2">
    <citation type="submission" date="2021-05" db="EMBL/GenBank/DDBJ databases">
        <authorList>
            <person name="Pain A."/>
        </authorList>
    </citation>
    <scope>NUCLEOTIDE SEQUENCE</scope>
    <source>
        <strain evidence="5">1802A</strain>
    </source>
</reference>
<reference evidence="5" key="1">
    <citation type="journal article" date="2014" name="Nucleic Acids Res.">
        <title>The evolutionary dynamics of variant antigen genes in Babesia reveal a history of genomic innovation underlying host-parasite interaction.</title>
        <authorList>
            <person name="Jackson A.P."/>
            <person name="Otto T.D."/>
            <person name="Darby A."/>
            <person name="Ramaprasad A."/>
            <person name="Xia D."/>
            <person name="Echaide I.E."/>
            <person name="Farber M."/>
            <person name="Gahlot S."/>
            <person name="Gamble J."/>
            <person name="Gupta D."/>
            <person name="Gupta Y."/>
            <person name="Jackson L."/>
            <person name="Malandrin L."/>
            <person name="Malas T.B."/>
            <person name="Moussa E."/>
            <person name="Nair M."/>
            <person name="Reid A.J."/>
            <person name="Sanders M."/>
            <person name="Sharma J."/>
            <person name="Tracey A."/>
            <person name="Quail M.A."/>
            <person name="Weir W."/>
            <person name="Wastling J.M."/>
            <person name="Hall N."/>
            <person name="Willadsen P."/>
            <person name="Lingelbach K."/>
            <person name="Shiels B."/>
            <person name="Tait A."/>
            <person name="Berriman M."/>
            <person name="Allred D.R."/>
            <person name="Pain A."/>
        </authorList>
    </citation>
    <scope>NUCLEOTIDE SEQUENCE</scope>
    <source>
        <strain evidence="5">1802A</strain>
    </source>
</reference>
<gene>
    <name evidence="5" type="ORF">X943_000537</name>
</gene>
<evidence type="ECO:0000313" key="5">
    <source>
        <dbReference type="EMBL" id="KAK1938356.1"/>
    </source>
</evidence>
<dbReference type="AlphaFoldDB" id="A0AAD9GHJ2"/>
<feature type="domain" description="J" evidence="4">
    <location>
        <begin position="11"/>
        <end position="75"/>
    </location>
</feature>
<evidence type="ECO:0000313" key="6">
    <source>
        <dbReference type="Proteomes" id="UP001195914"/>
    </source>
</evidence>
<comment type="caution">
    <text evidence="5">The sequence shown here is derived from an EMBL/GenBank/DDBJ whole genome shotgun (WGS) entry which is preliminary data.</text>
</comment>
<proteinExistence type="inferred from homology"/>
<evidence type="ECO:0000256" key="1">
    <source>
        <dbReference type="ARBA" id="ARBA00006169"/>
    </source>
</evidence>
<dbReference type="InterPro" id="IPR036869">
    <property type="entry name" value="J_dom_sf"/>
</dbReference>